<name>A0ABQ9GLQ8_9NEOP</name>
<evidence type="ECO:0000313" key="1">
    <source>
        <dbReference type="EMBL" id="KAJ8872948.1"/>
    </source>
</evidence>
<comment type="caution">
    <text evidence="1">The sequence shown here is derived from an EMBL/GenBank/DDBJ whole genome shotgun (WGS) entry which is preliminary data.</text>
</comment>
<evidence type="ECO:0000313" key="2">
    <source>
        <dbReference type="Proteomes" id="UP001159363"/>
    </source>
</evidence>
<reference evidence="1 2" key="1">
    <citation type="submission" date="2023-02" db="EMBL/GenBank/DDBJ databases">
        <title>LHISI_Scaffold_Assembly.</title>
        <authorList>
            <person name="Stuart O.P."/>
            <person name="Cleave R."/>
            <person name="Magrath M.J.L."/>
            <person name="Mikheyev A.S."/>
        </authorList>
    </citation>
    <scope>NUCLEOTIDE SEQUENCE [LARGE SCALE GENOMIC DNA]</scope>
    <source>
        <strain evidence="1">Daus_M_001</strain>
        <tissue evidence="1">Leg muscle</tissue>
    </source>
</reference>
<sequence>MKGLILDDVDELNLEYRCGGGFRNCFPMTSSDFEFLLTLTTPRISKDDTLFRRAIPACERLAVTQRFLATGVSYHFLCTCLKYQNKQCQESFHMFVLLLLAFYKIT</sequence>
<proteinExistence type="predicted"/>
<gene>
    <name evidence="1" type="ORF">PR048_026564</name>
</gene>
<keyword evidence="2" id="KW-1185">Reference proteome</keyword>
<dbReference type="Proteomes" id="UP001159363">
    <property type="component" value="Chromosome 10"/>
</dbReference>
<protein>
    <submittedName>
        <fullName evidence="1">Uncharacterized protein</fullName>
    </submittedName>
</protein>
<dbReference type="EMBL" id="JARBHB010000011">
    <property type="protein sequence ID" value="KAJ8872948.1"/>
    <property type="molecule type" value="Genomic_DNA"/>
</dbReference>
<accession>A0ABQ9GLQ8</accession>
<organism evidence="1 2">
    <name type="scientific">Dryococelus australis</name>
    <dbReference type="NCBI Taxonomy" id="614101"/>
    <lineage>
        <taxon>Eukaryota</taxon>
        <taxon>Metazoa</taxon>
        <taxon>Ecdysozoa</taxon>
        <taxon>Arthropoda</taxon>
        <taxon>Hexapoda</taxon>
        <taxon>Insecta</taxon>
        <taxon>Pterygota</taxon>
        <taxon>Neoptera</taxon>
        <taxon>Polyneoptera</taxon>
        <taxon>Phasmatodea</taxon>
        <taxon>Verophasmatodea</taxon>
        <taxon>Anareolatae</taxon>
        <taxon>Phasmatidae</taxon>
        <taxon>Eurycanthinae</taxon>
        <taxon>Dryococelus</taxon>
    </lineage>
</organism>